<dbReference type="InterPro" id="IPR011053">
    <property type="entry name" value="Single_hybrid_motif"/>
</dbReference>
<dbReference type="SUPFAM" id="SSF51230">
    <property type="entry name" value="Single hybrid motif"/>
    <property type="match status" value="2"/>
</dbReference>
<dbReference type="InterPro" id="IPR023213">
    <property type="entry name" value="CAT-like_dom_sf"/>
</dbReference>
<dbReference type="AlphaFoldDB" id="A0A3L8Q0C9"/>
<evidence type="ECO:0000256" key="2">
    <source>
        <dbReference type="ARBA" id="ARBA00007317"/>
    </source>
</evidence>
<dbReference type="GO" id="GO:0031405">
    <property type="term" value="F:lipoic acid binding"/>
    <property type="evidence" value="ECO:0007669"/>
    <property type="project" value="TreeGrafter"/>
</dbReference>
<dbReference type="Gene3D" id="2.40.50.100">
    <property type="match status" value="2"/>
</dbReference>
<dbReference type="SUPFAM" id="SSF47005">
    <property type="entry name" value="Peripheral subunit-binding domain of 2-oxo acid dehydrogenase complex"/>
    <property type="match status" value="1"/>
</dbReference>
<evidence type="ECO:0000256" key="4">
    <source>
        <dbReference type="ARBA" id="ARBA00022679"/>
    </source>
</evidence>
<dbReference type="EC" id="2.3.1.-" evidence="7"/>
<comment type="caution">
    <text evidence="10">The sequence shown here is derived from an EMBL/GenBank/DDBJ whole genome shotgun (WGS) entry which is preliminary data.</text>
</comment>
<evidence type="ECO:0000259" key="9">
    <source>
        <dbReference type="PROSITE" id="PS51826"/>
    </source>
</evidence>
<evidence type="ECO:0000256" key="3">
    <source>
        <dbReference type="ARBA" id="ARBA00011484"/>
    </source>
</evidence>
<name>A0A3L8Q0C9_9GAMM</name>
<dbReference type="EMBL" id="QZEI01000006">
    <property type="protein sequence ID" value="RLV61127.1"/>
    <property type="molecule type" value="Genomic_DNA"/>
</dbReference>
<dbReference type="PANTHER" id="PTHR43178:SF5">
    <property type="entry name" value="LIPOAMIDE ACYLTRANSFERASE COMPONENT OF BRANCHED-CHAIN ALPHA-KETO ACID DEHYDROGENASE COMPLEX, MITOCHONDRIAL"/>
    <property type="match status" value="1"/>
</dbReference>
<evidence type="ECO:0000256" key="1">
    <source>
        <dbReference type="ARBA" id="ARBA00001938"/>
    </source>
</evidence>
<dbReference type="PROSITE" id="PS51826">
    <property type="entry name" value="PSBD"/>
    <property type="match status" value="1"/>
</dbReference>
<dbReference type="Gene3D" id="3.30.559.10">
    <property type="entry name" value="Chloramphenicol acetyltransferase-like domain"/>
    <property type="match status" value="1"/>
</dbReference>
<feature type="domain" description="Peripheral subunit-binding (PSBD)" evidence="9">
    <location>
        <begin position="218"/>
        <end position="255"/>
    </location>
</feature>
<keyword evidence="11" id="KW-1185">Reference proteome</keyword>
<dbReference type="Pfam" id="PF00364">
    <property type="entry name" value="Biotin_lipoyl"/>
    <property type="match status" value="2"/>
</dbReference>
<dbReference type="InterPro" id="IPR050743">
    <property type="entry name" value="2-oxoacid_DH_E2_comp"/>
</dbReference>
<evidence type="ECO:0000259" key="8">
    <source>
        <dbReference type="PROSITE" id="PS50968"/>
    </source>
</evidence>
<dbReference type="CDD" id="cd06849">
    <property type="entry name" value="lipoyl_domain"/>
    <property type="match status" value="2"/>
</dbReference>
<dbReference type="InterPro" id="IPR036625">
    <property type="entry name" value="E3-bd_dom_sf"/>
</dbReference>
<dbReference type="RefSeq" id="WP_121837553.1">
    <property type="nucleotide sequence ID" value="NZ_ML014757.1"/>
</dbReference>
<evidence type="ECO:0000256" key="7">
    <source>
        <dbReference type="RuleBase" id="RU003423"/>
    </source>
</evidence>
<dbReference type="InterPro" id="IPR000089">
    <property type="entry name" value="Biotin_lipoyl"/>
</dbReference>
<comment type="cofactor">
    <cofactor evidence="1 7">
        <name>(R)-lipoate</name>
        <dbReference type="ChEBI" id="CHEBI:83088"/>
    </cofactor>
</comment>
<evidence type="ECO:0000256" key="6">
    <source>
        <dbReference type="ARBA" id="ARBA00023315"/>
    </source>
</evidence>
<keyword evidence="5 7" id="KW-0450">Lipoyl</keyword>
<comment type="similarity">
    <text evidence="2 7">Belongs to the 2-oxoacid dehydrogenase family.</text>
</comment>
<dbReference type="Pfam" id="PF02817">
    <property type="entry name" value="E3_binding"/>
    <property type="match status" value="1"/>
</dbReference>
<dbReference type="Gene3D" id="4.10.320.10">
    <property type="entry name" value="E3-binding domain"/>
    <property type="match status" value="1"/>
</dbReference>
<dbReference type="OrthoDB" id="9805770at2"/>
<dbReference type="Pfam" id="PF00198">
    <property type="entry name" value="2-oxoacid_dh"/>
    <property type="match status" value="1"/>
</dbReference>
<keyword evidence="6 7" id="KW-0012">Acyltransferase</keyword>
<comment type="subunit">
    <text evidence="3">Forms a 24-polypeptide structural core with octahedral symmetry.</text>
</comment>
<feature type="domain" description="Lipoyl-binding" evidence="8">
    <location>
        <begin position="2"/>
        <end position="77"/>
    </location>
</feature>
<feature type="domain" description="Lipoyl-binding" evidence="8">
    <location>
        <begin position="107"/>
        <end position="182"/>
    </location>
</feature>
<dbReference type="InterPro" id="IPR001078">
    <property type="entry name" value="2-oxoacid_DH_actylTfrase"/>
</dbReference>
<dbReference type="InterPro" id="IPR004167">
    <property type="entry name" value="PSBD"/>
</dbReference>
<dbReference type="SUPFAM" id="SSF52777">
    <property type="entry name" value="CoA-dependent acyltransferases"/>
    <property type="match status" value="1"/>
</dbReference>
<evidence type="ECO:0000256" key="5">
    <source>
        <dbReference type="ARBA" id="ARBA00022823"/>
    </source>
</evidence>
<accession>A0A3L8Q0C9</accession>
<dbReference type="GO" id="GO:0016407">
    <property type="term" value="F:acetyltransferase activity"/>
    <property type="evidence" value="ECO:0007669"/>
    <property type="project" value="TreeGrafter"/>
</dbReference>
<keyword evidence="4 7" id="KW-0808">Transferase</keyword>
<evidence type="ECO:0000313" key="11">
    <source>
        <dbReference type="Proteomes" id="UP000281474"/>
    </source>
</evidence>
<dbReference type="PANTHER" id="PTHR43178">
    <property type="entry name" value="DIHYDROLIPOAMIDE ACETYLTRANSFERASE COMPONENT OF PYRUVATE DEHYDROGENASE COMPLEX"/>
    <property type="match status" value="1"/>
</dbReference>
<protein>
    <recommendedName>
        <fullName evidence="7">Dihydrolipoamide acetyltransferase component of pyruvate dehydrogenase complex</fullName>
        <ecNumber evidence="7">2.3.1.-</ecNumber>
    </recommendedName>
</protein>
<sequence length="516" mass="55942">MIKDFILPDIGEGVVECELVEWLVEEGDIVVEDQPIADVMTDKALVQIPAPNPGKIVKLYYAKGDIAIVHQPLYAVEVEDEGESTPASAPVEQSVETAPVVASGTQIEDFLLPDIGEGIVECELVEWLVEEGDEVVEDQPIADVMTDKALVQIPAMKPGKIAKLYYAKGEIAIVHQPLFAIEVEGEGNVAAPVATTEVAREAKAASMPSEPVRQGKALASPAVRRMARMHDLDISTVKGTGKNGRVYKTDIEAHLADGSVTPVAPKVAEVDTSHAMVPVATAAGRVEPIKGVKAVMAKMMQESVSTIPHFTYCDEIDMTDLMAFRKEMKDRYSSDELKLTMMPFFMKALSLAINEYPIVNSRVNEECTELTYLASHNIGMAVDSKVGLLVPNVKDVQAKSILEVAADITRLTNDSRSGRVAPADLKQGTITISNIGALGGTVATPIINKPEVAIVALGKVQKLPRFNDKGEVEARSIMQVSWSGDHRIIDGGTIARFCNLWKQYLEQPQDMLMAMK</sequence>
<dbReference type="FunFam" id="3.30.559.10:FF:000027">
    <property type="entry name" value="Dihydrolipoamide acetyltransferase component of pyruvate dehydrogenase complex"/>
    <property type="match status" value="1"/>
</dbReference>
<dbReference type="PROSITE" id="PS50968">
    <property type="entry name" value="BIOTINYL_LIPOYL"/>
    <property type="match status" value="2"/>
</dbReference>
<dbReference type="Proteomes" id="UP000281474">
    <property type="component" value="Unassembled WGS sequence"/>
</dbReference>
<dbReference type="GO" id="GO:0005737">
    <property type="term" value="C:cytoplasm"/>
    <property type="evidence" value="ECO:0007669"/>
    <property type="project" value="TreeGrafter"/>
</dbReference>
<reference evidence="10 11" key="1">
    <citation type="submission" date="2018-09" db="EMBL/GenBank/DDBJ databases">
        <title>Phylogeny of the Shewanellaceae, and recommendation for two new genera, Pseudoshewanella and Parashewanella.</title>
        <authorList>
            <person name="Wang G."/>
        </authorList>
    </citation>
    <scope>NUCLEOTIDE SEQUENCE [LARGE SCALE GENOMIC DNA]</scope>
    <source>
        <strain evidence="10 11">C51</strain>
    </source>
</reference>
<proteinExistence type="inferred from homology"/>
<gene>
    <name evidence="10" type="ORF">D5018_03260</name>
</gene>
<organism evidence="10 11">
    <name type="scientific">Parashewanella curva</name>
    <dbReference type="NCBI Taxonomy" id="2338552"/>
    <lineage>
        <taxon>Bacteria</taxon>
        <taxon>Pseudomonadati</taxon>
        <taxon>Pseudomonadota</taxon>
        <taxon>Gammaproteobacteria</taxon>
        <taxon>Alteromonadales</taxon>
        <taxon>Shewanellaceae</taxon>
        <taxon>Parashewanella</taxon>
    </lineage>
</organism>
<evidence type="ECO:0000313" key="10">
    <source>
        <dbReference type="EMBL" id="RLV61127.1"/>
    </source>
</evidence>